<organism evidence="1">
    <name type="scientific">Anguilla anguilla</name>
    <name type="common">European freshwater eel</name>
    <name type="synonym">Muraena anguilla</name>
    <dbReference type="NCBI Taxonomy" id="7936"/>
    <lineage>
        <taxon>Eukaryota</taxon>
        <taxon>Metazoa</taxon>
        <taxon>Chordata</taxon>
        <taxon>Craniata</taxon>
        <taxon>Vertebrata</taxon>
        <taxon>Euteleostomi</taxon>
        <taxon>Actinopterygii</taxon>
        <taxon>Neopterygii</taxon>
        <taxon>Teleostei</taxon>
        <taxon>Anguilliformes</taxon>
        <taxon>Anguillidae</taxon>
        <taxon>Anguilla</taxon>
    </lineage>
</organism>
<reference evidence="1" key="2">
    <citation type="journal article" date="2015" name="Fish Shellfish Immunol.">
        <title>Early steps in the European eel (Anguilla anguilla)-Vibrio vulnificus interaction in the gills: Role of the RtxA13 toxin.</title>
        <authorList>
            <person name="Callol A."/>
            <person name="Pajuelo D."/>
            <person name="Ebbesson L."/>
            <person name="Teles M."/>
            <person name="MacKenzie S."/>
            <person name="Amaro C."/>
        </authorList>
    </citation>
    <scope>NUCLEOTIDE SEQUENCE</scope>
</reference>
<dbReference type="EMBL" id="GBXM01030756">
    <property type="protein sequence ID" value="JAH77821.1"/>
    <property type="molecule type" value="Transcribed_RNA"/>
</dbReference>
<reference evidence="1" key="1">
    <citation type="submission" date="2014-11" db="EMBL/GenBank/DDBJ databases">
        <authorList>
            <person name="Amaro Gonzalez C."/>
        </authorList>
    </citation>
    <scope>NUCLEOTIDE SEQUENCE</scope>
</reference>
<dbReference type="EMBL" id="GBXM01031756">
    <property type="protein sequence ID" value="JAH76821.1"/>
    <property type="molecule type" value="Transcribed_RNA"/>
</dbReference>
<sequence length="26" mass="2635">MASIEGNTLLEVCLAKKATARGSASL</sequence>
<proteinExistence type="predicted"/>
<name>A0A0E9VIK5_ANGAN</name>
<evidence type="ECO:0000313" key="1">
    <source>
        <dbReference type="EMBL" id="JAH77821.1"/>
    </source>
</evidence>
<dbReference type="AlphaFoldDB" id="A0A0E9VIK5"/>
<protein>
    <submittedName>
        <fullName evidence="1">Uncharacterized protein</fullName>
    </submittedName>
</protein>
<accession>A0A0E9VIK5</accession>